<accession>A0ABV9SFU0</accession>
<comment type="caution">
    <text evidence="1">The sequence shown here is derived from an EMBL/GenBank/DDBJ whole genome shotgun (WGS) entry which is preliminary data.</text>
</comment>
<protein>
    <submittedName>
        <fullName evidence="1">Uncharacterized protein</fullName>
    </submittedName>
</protein>
<dbReference type="EMBL" id="JBHSIS010000027">
    <property type="protein sequence ID" value="MFC4859286.1"/>
    <property type="molecule type" value="Genomic_DNA"/>
</dbReference>
<evidence type="ECO:0000313" key="2">
    <source>
        <dbReference type="Proteomes" id="UP001595859"/>
    </source>
</evidence>
<gene>
    <name evidence="1" type="ORF">ACFPCV_37810</name>
</gene>
<dbReference type="Proteomes" id="UP001595859">
    <property type="component" value="Unassembled WGS sequence"/>
</dbReference>
<keyword evidence="2" id="KW-1185">Reference proteome</keyword>
<name>A0ABV9SFU0_9PSEU</name>
<dbReference type="RefSeq" id="WP_378062251.1">
    <property type="nucleotide sequence ID" value="NZ_JBHSIS010000027.1"/>
</dbReference>
<proteinExistence type="predicted"/>
<sequence length="77" mass="8703">MTDQHVPRTALATALNSGADMLERELELGDRDQDLINLMVNATLARLDDPTVSFDDMIGDNFDTLPHEVRGWWSSWT</sequence>
<evidence type="ECO:0000313" key="1">
    <source>
        <dbReference type="EMBL" id="MFC4859286.1"/>
    </source>
</evidence>
<reference evidence="2" key="1">
    <citation type="journal article" date="2019" name="Int. J. Syst. Evol. Microbiol.">
        <title>The Global Catalogue of Microorganisms (GCM) 10K type strain sequencing project: providing services to taxonomists for standard genome sequencing and annotation.</title>
        <authorList>
            <consortium name="The Broad Institute Genomics Platform"/>
            <consortium name="The Broad Institute Genome Sequencing Center for Infectious Disease"/>
            <person name="Wu L."/>
            <person name="Ma J."/>
        </authorList>
    </citation>
    <scope>NUCLEOTIDE SEQUENCE [LARGE SCALE GENOMIC DNA]</scope>
    <source>
        <strain evidence="2">ZS-22-S1</strain>
    </source>
</reference>
<organism evidence="1 2">
    <name type="scientific">Actinophytocola glycyrrhizae</name>
    <dbReference type="NCBI Taxonomy" id="2044873"/>
    <lineage>
        <taxon>Bacteria</taxon>
        <taxon>Bacillati</taxon>
        <taxon>Actinomycetota</taxon>
        <taxon>Actinomycetes</taxon>
        <taxon>Pseudonocardiales</taxon>
        <taxon>Pseudonocardiaceae</taxon>
    </lineage>
</organism>